<evidence type="ECO:0000313" key="1">
    <source>
        <dbReference type="EMBL" id="CAF1755551.1"/>
    </source>
</evidence>
<protein>
    <submittedName>
        <fullName evidence="1">(rape) hypothetical protein</fullName>
    </submittedName>
</protein>
<gene>
    <name evidence="1" type="ORF">DARMORV10_C09P42240.1</name>
</gene>
<reference evidence="1" key="1">
    <citation type="submission" date="2021-01" db="EMBL/GenBank/DDBJ databases">
        <authorList>
            <consortium name="Genoscope - CEA"/>
            <person name="William W."/>
        </authorList>
    </citation>
    <scope>NUCLEOTIDE SEQUENCE</scope>
</reference>
<accession>A0A816J148</accession>
<dbReference type="Proteomes" id="UP001295469">
    <property type="component" value="Chromosome C09"/>
</dbReference>
<sequence length="103" mass="12016">MSLNLTLKIYKQSSVVAQMKRKIEMLVYLDHCMEDLAELASSCLKMVQQQISSNLIEFSQRSIHWRCLSLRLERRLWRRSELKSANLGNNICVERVRESSAGD</sequence>
<dbReference type="EMBL" id="HG994373">
    <property type="protein sequence ID" value="CAF1755551.1"/>
    <property type="molecule type" value="Genomic_DNA"/>
</dbReference>
<dbReference type="AlphaFoldDB" id="A0A816J148"/>
<name>A0A816J148_BRANA</name>
<proteinExistence type="predicted"/>
<organism evidence="1">
    <name type="scientific">Brassica napus</name>
    <name type="common">Rape</name>
    <dbReference type="NCBI Taxonomy" id="3708"/>
    <lineage>
        <taxon>Eukaryota</taxon>
        <taxon>Viridiplantae</taxon>
        <taxon>Streptophyta</taxon>
        <taxon>Embryophyta</taxon>
        <taxon>Tracheophyta</taxon>
        <taxon>Spermatophyta</taxon>
        <taxon>Magnoliopsida</taxon>
        <taxon>eudicotyledons</taxon>
        <taxon>Gunneridae</taxon>
        <taxon>Pentapetalae</taxon>
        <taxon>rosids</taxon>
        <taxon>malvids</taxon>
        <taxon>Brassicales</taxon>
        <taxon>Brassicaceae</taxon>
        <taxon>Brassiceae</taxon>
        <taxon>Brassica</taxon>
    </lineage>
</organism>